<dbReference type="GO" id="GO:0046872">
    <property type="term" value="F:metal ion binding"/>
    <property type="evidence" value="ECO:0007669"/>
    <property type="project" value="UniProtKB-KW"/>
</dbReference>
<evidence type="ECO:0000256" key="2">
    <source>
        <dbReference type="ARBA" id="ARBA00022833"/>
    </source>
</evidence>
<feature type="binding site" evidence="3">
    <location>
        <position position="107"/>
    </location>
    <ligand>
        <name>Zn(2+)</name>
        <dbReference type="ChEBI" id="CHEBI:29105"/>
    </ligand>
</feature>
<dbReference type="FunFam" id="2.60.11.10:FF:000004">
    <property type="entry name" value="Cytochrome c oxidase subunit 5B"/>
    <property type="match status" value="1"/>
</dbReference>
<evidence type="ECO:0000313" key="4">
    <source>
        <dbReference type="EMBL" id="JAT64337.1"/>
    </source>
</evidence>
<dbReference type="GO" id="GO:0045277">
    <property type="term" value="C:respiratory chain complex IV"/>
    <property type="evidence" value="ECO:0007669"/>
    <property type="project" value="InterPro"/>
</dbReference>
<dbReference type="PANTHER" id="PTHR10122:SF0">
    <property type="entry name" value="CYTOCHROME C OXIDASE SUBUNIT 5B, ISOFORM A-RELATED"/>
    <property type="match status" value="1"/>
</dbReference>
<organism evidence="4">
    <name type="scientific">Anthurium amnicola</name>
    <dbReference type="NCBI Taxonomy" id="1678845"/>
    <lineage>
        <taxon>Eukaryota</taxon>
        <taxon>Viridiplantae</taxon>
        <taxon>Streptophyta</taxon>
        <taxon>Embryophyta</taxon>
        <taxon>Tracheophyta</taxon>
        <taxon>Spermatophyta</taxon>
        <taxon>Magnoliopsida</taxon>
        <taxon>Liliopsida</taxon>
        <taxon>Araceae</taxon>
        <taxon>Pothoideae</taxon>
        <taxon>Potheae</taxon>
        <taxon>Anthurium</taxon>
    </lineage>
</organism>
<dbReference type="PANTHER" id="PTHR10122">
    <property type="entry name" value="CYTOCHROME C OXIDASE SUBUNIT 5B, MITOCHONDRIAL"/>
    <property type="match status" value="1"/>
</dbReference>
<dbReference type="InterPro" id="IPR002124">
    <property type="entry name" value="Cyt_c_oxidase_su5b"/>
</dbReference>
<evidence type="ECO:0000256" key="1">
    <source>
        <dbReference type="ARBA" id="ARBA00022723"/>
    </source>
</evidence>
<feature type="binding site" evidence="3">
    <location>
        <position position="109"/>
    </location>
    <ligand>
        <name>Zn(2+)</name>
        <dbReference type="ChEBI" id="CHEBI:29105"/>
    </ligand>
</feature>
<reference evidence="4" key="1">
    <citation type="submission" date="2015-07" db="EMBL/GenBank/DDBJ databases">
        <title>Transcriptome Assembly of Anthurium amnicola.</title>
        <authorList>
            <person name="Suzuki J."/>
        </authorList>
    </citation>
    <scope>NUCLEOTIDE SEQUENCE</scope>
</reference>
<proteinExistence type="predicted"/>
<dbReference type="CDD" id="cd00924">
    <property type="entry name" value="Cyt_c_Oxidase_Vb"/>
    <property type="match status" value="1"/>
</dbReference>
<dbReference type="GO" id="GO:0006123">
    <property type="term" value="P:mitochondrial electron transport, cytochrome c to oxygen"/>
    <property type="evidence" value="ECO:0007669"/>
    <property type="project" value="InterPro"/>
</dbReference>
<sequence length="121" mass="13957">MALQRVLCSVSRRSFSTAQLSGLMKGSNYMPNPLEHATGLERKQLLAELQGNEDPFDMRFQKRGACTKEQPQVILSSFHERLIGCICEEDSENVVWMWLRQSEPKRCACGYWFKLKQAEDL</sequence>
<evidence type="ECO:0000256" key="3">
    <source>
        <dbReference type="PIRSR" id="PIRSR602124-2"/>
    </source>
</evidence>
<dbReference type="Gene3D" id="2.60.11.10">
    <property type="entry name" value="Cytochrome c oxidase, subunit Vb"/>
    <property type="match status" value="1"/>
</dbReference>
<dbReference type="GO" id="GO:0005740">
    <property type="term" value="C:mitochondrial envelope"/>
    <property type="evidence" value="ECO:0007669"/>
    <property type="project" value="InterPro"/>
</dbReference>
<keyword evidence="2 3" id="KW-0862">Zinc</keyword>
<dbReference type="Pfam" id="PF01215">
    <property type="entry name" value="COX5B"/>
    <property type="match status" value="1"/>
</dbReference>
<name>A0A1D1ZBT3_9ARAE</name>
<dbReference type="InterPro" id="IPR036972">
    <property type="entry name" value="Cyt_c_oxidase_su5b_sf"/>
</dbReference>
<dbReference type="PROSITE" id="PS51359">
    <property type="entry name" value="COX5B_2"/>
    <property type="match status" value="1"/>
</dbReference>
<keyword evidence="1 3" id="KW-0479">Metal-binding</keyword>
<protein>
    <submittedName>
        <fullName evidence="4">Cytochrome c oxidase subunit 5B, mitochondrial</fullName>
    </submittedName>
</protein>
<dbReference type="AlphaFoldDB" id="A0A1D1ZBT3"/>
<dbReference type="SUPFAM" id="SSF57802">
    <property type="entry name" value="Rubredoxin-like"/>
    <property type="match status" value="1"/>
</dbReference>
<dbReference type="EMBL" id="GDJX01003599">
    <property type="protein sequence ID" value="JAT64337.1"/>
    <property type="molecule type" value="Transcribed_RNA"/>
</dbReference>
<accession>A0A1D1ZBT3</accession>
<feature type="binding site" evidence="3">
    <location>
        <position position="85"/>
    </location>
    <ligand>
        <name>Zn(2+)</name>
        <dbReference type="ChEBI" id="CHEBI:29105"/>
    </ligand>
</feature>
<gene>
    <name evidence="4" type="primary">COX5B</name>
    <name evidence="4" type="ORF">g.18793</name>
</gene>